<proteinExistence type="predicted"/>
<dbReference type="RefSeq" id="WP_377339703.1">
    <property type="nucleotide sequence ID" value="NZ_JBHLUE010000011.1"/>
</dbReference>
<reference evidence="2 3" key="1">
    <citation type="submission" date="2024-09" db="EMBL/GenBank/DDBJ databases">
        <authorList>
            <person name="Sun Q."/>
            <person name="Mori K."/>
        </authorList>
    </citation>
    <scope>NUCLEOTIDE SEQUENCE [LARGE SCALE GENOMIC DNA]</scope>
    <source>
        <strain evidence="2 3">TBRC 2205</strain>
    </source>
</reference>
<protein>
    <submittedName>
        <fullName evidence="2">Uncharacterized protein</fullName>
    </submittedName>
</protein>
<feature type="compositionally biased region" description="Low complexity" evidence="1">
    <location>
        <begin position="78"/>
        <end position="90"/>
    </location>
</feature>
<feature type="compositionally biased region" description="Basic and acidic residues" evidence="1">
    <location>
        <begin position="68"/>
        <end position="77"/>
    </location>
</feature>
<dbReference type="EMBL" id="JBHLUE010000011">
    <property type="protein sequence ID" value="MFC0565691.1"/>
    <property type="molecule type" value="Genomic_DNA"/>
</dbReference>
<feature type="region of interest" description="Disordered" evidence="1">
    <location>
        <begin position="1"/>
        <end position="90"/>
    </location>
</feature>
<gene>
    <name evidence="2" type="ORF">ACFFHU_16320</name>
</gene>
<evidence type="ECO:0000313" key="2">
    <source>
        <dbReference type="EMBL" id="MFC0565691.1"/>
    </source>
</evidence>
<evidence type="ECO:0000256" key="1">
    <source>
        <dbReference type="SAM" id="MobiDB-lite"/>
    </source>
</evidence>
<accession>A0ABV6NY36</accession>
<keyword evidence="3" id="KW-1185">Reference proteome</keyword>
<organism evidence="2 3">
    <name type="scientific">Plantactinospora siamensis</name>
    <dbReference type="NCBI Taxonomy" id="555372"/>
    <lineage>
        <taxon>Bacteria</taxon>
        <taxon>Bacillati</taxon>
        <taxon>Actinomycetota</taxon>
        <taxon>Actinomycetes</taxon>
        <taxon>Micromonosporales</taxon>
        <taxon>Micromonosporaceae</taxon>
        <taxon>Plantactinospora</taxon>
    </lineage>
</organism>
<feature type="compositionally biased region" description="Low complexity" evidence="1">
    <location>
        <begin position="17"/>
        <end position="28"/>
    </location>
</feature>
<sequence>MADVERRRRRHRHASEAGAPAAGPADAGVGAGTDGLPAEPDGPSAVTAAVQDPQPPEPTARRRGGGAAEDRDAERGLRGLVGSGSSQVGVGAALRARDAARPTGEQLAEAEAELVIVRRNWVPREDLPRHTR</sequence>
<dbReference type="Proteomes" id="UP001589894">
    <property type="component" value="Unassembled WGS sequence"/>
</dbReference>
<evidence type="ECO:0000313" key="3">
    <source>
        <dbReference type="Proteomes" id="UP001589894"/>
    </source>
</evidence>
<comment type="caution">
    <text evidence="2">The sequence shown here is derived from an EMBL/GenBank/DDBJ whole genome shotgun (WGS) entry which is preliminary data.</text>
</comment>
<name>A0ABV6NY36_9ACTN</name>